<dbReference type="PIRSF" id="PIRSF000774">
    <property type="entry name" value="RpoN"/>
    <property type="match status" value="1"/>
</dbReference>
<keyword evidence="8" id="KW-0804">Transcription</keyword>
<dbReference type="InterPro" id="IPR038709">
    <property type="entry name" value="RpoN_core-bd_sf"/>
</dbReference>
<dbReference type="Pfam" id="PF00309">
    <property type="entry name" value="Sigma54_AID"/>
    <property type="match status" value="1"/>
</dbReference>
<dbReference type="AlphaFoldDB" id="A0A2N5PC63"/>
<dbReference type="RefSeq" id="WP_101870649.1">
    <property type="nucleotide sequence ID" value="NZ_NIHS01000011.1"/>
</dbReference>
<dbReference type="InterPro" id="IPR000394">
    <property type="entry name" value="RNA_pol_sigma_54"/>
</dbReference>
<evidence type="ECO:0000256" key="5">
    <source>
        <dbReference type="ARBA" id="ARBA00023015"/>
    </source>
</evidence>
<dbReference type="GO" id="GO:0006352">
    <property type="term" value="P:DNA-templated transcription initiation"/>
    <property type="evidence" value="ECO:0007669"/>
    <property type="project" value="InterPro"/>
</dbReference>
<dbReference type="PANTHER" id="PTHR32248:SF4">
    <property type="entry name" value="RNA POLYMERASE SIGMA-54 FACTOR"/>
    <property type="match status" value="1"/>
</dbReference>
<evidence type="ECO:0000256" key="7">
    <source>
        <dbReference type="ARBA" id="ARBA00023125"/>
    </source>
</evidence>
<comment type="caution">
    <text evidence="11">The sequence shown here is derived from an EMBL/GenBank/DDBJ whole genome shotgun (WGS) entry which is preliminary data.</text>
</comment>
<dbReference type="Pfam" id="PF04963">
    <property type="entry name" value="Sigma54_CBD"/>
    <property type="match status" value="1"/>
</dbReference>
<keyword evidence="7" id="KW-0238">DNA-binding</keyword>
<gene>
    <name evidence="11" type="primary">rpoN</name>
    <name evidence="11" type="ORF">CDL26_08185</name>
</gene>
<protein>
    <submittedName>
        <fullName evidence="11">RNA polymerase sigma-54 factor</fullName>
    </submittedName>
</protein>
<dbReference type="PROSITE" id="PS00718">
    <property type="entry name" value="SIGMA54_2"/>
    <property type="match status" value="1"/>
</dbReference>
<keyword evidence="4" id="KW-0548">Nucleotidyltransferase</keyword>
<dbReference type="Gene3D" id="1.10.10.60">
    <property type="entry name" value="Homeodomain-like"/>
    <property type="match status" value="1"/>
</dbReference>
<feature type="domain" description="RNA polymerase sigma factor 54 core-binding" evidence="10">
    <location>
        <begin position="95"/>
        <end position="277"/>
    </location>
</feature>
<dbReference type="NCBIfam" id="TIGR02395">
    <property type="entry name" value="rpoN_sigma"/>
    <property type="match status" value="1"/>
</dbReference>
<dbReference type="GO" id="GO:0003677">
    <property type="term" value="F:DNA binding"/>
    <property type="evidence" value="ECO:0007669"/>
    <property type="project" value="UniProtKB-KW"/>
</dbReference>
<dbReference type="GO" id="GO:0001216">
    <property type="term" value="F:DNA-binding transcription activator activity"/>
    <property type="evidence" value="ECO:0007669"/>
    <property type="project" value="InterPro"/>
</dbReference>
<evidence type="ECO:0000256" key="6">
    <source>
        <dbReference type="ARBA" id="ARBA00023082"/>
    </source>
</evidence>
<dbReference type="Proteomes" id="UP000234891">
    <property type="component" value="Unassembled WGS sequence"/>
</dbReference>
<evidence type="ECO:0000256" key="8">
    <source>
        <dbReference type="ARBA" id="ARBA00023163"/>
    </source>
</evidence>
<comment type="similarity">
    <text evidence="1">Belongs to the sigma-54 factor family.</text>
</comment>
<dbReference type="EMBL" id="NIHS01000011">
    <property type="protein sequence ID" value="PLT72744.1"/>
    <property type="molecule type" value="Genomic_DNA"/>
</dbReference>
<organism evidence="11 12">
    <name type="scientific">Mediterraneibacter gnavus</name>
    <name type="common">Ruminococcus gnavus</name>
    <dbReference type="NCBI Taxonomy" id="33038"/>
    <lineage>
        <taxon>Bacteria</taxon>
        <taxon>Bacillati</taxon>
        <taxon>Bacillota</taxon>
        <taxon>Clostridia</taxon>
        <taxon>Lachnospirales</taxon>
        <taxon>Lachnospiraceae</taxon>
        <taxon>Mediterraneibacter</taxon>
    </lineage>
</organism>
<dbReference type="PRINTS" id="PR00045">
    <property type="entry name" value="SIGMA54FCT"/>
</dbReference>
<sequence>MSELILTVEQKQCLSQKTIQNIEILQMNAQELDAFLNKLALENPAIEWESDSLSKEDVQMDVEYSTEDYYIPSRKQHSTHETQNNALEQMLADPVNSLSEHIMFQLIPHFHNAKDKSVLYYLVESLDGNGFLTVTTSTLCDVFNISEDSAKHYIALLQSVEPAGIGAANLTECLLLQIRRSQQCDTELAEEIISHHLDKLANNQLKQLAKFLNVSIQDVTSVLKIIKTLNPRPANGFCCNELASYIQPDVIILQKHNHFQITINGTLAPGFKINNNYRSLLNHPDQEVKEYLYQKFQQADWINKCLEQRNSTLLRVTRQILLNQKAFFLKGPDYLKPLSQASISKQLELHDSTISRAIHDKYLECFWGVFPFKYFFSKGVMNIDNEMTVENLKKLIKSLIDAEDKAHPLSDQKLVNLLNARGITVARRTVAKYRNEMMIPDTSRRRKM</sequence>
<keyword evidence="3" id="KW-0808">Transferase</keyword>
<dbReference type="InterPro" id="IPR007634">
    <property type="entry name" value="RNA_pol_sigma_54_DNA-bd"/>
</dbReference>
<dbReference type="GO" id="GO:0000428">
    <property type="term" value="C:DNA-directed RNA polymerase complex"/>
    <property type="evidence" value="ECO:0007669"/>
    <property type="project" value="UniProtKB-KW"/>
</dbReference>
<evidence type="ECO:0000313" key="12">
    <source>
        <dbReference type="Proteomes" id="UP000234891"/>
    </source>
</evidence>
<reference evidence="11 12" key="1">
    <citation type="journal article" date="2017" name="Genome Med.">
        <title>A novel Ruminococcus gnavus clade enriched in inflammatory bowel disease patients.</title>
        <authorList>
            <person name="Hall A.B."/>
            <person name="Yassour M."/>
            <person name="Sauk J."/>
            <person name="Garner A."/>
            <person name="Jiang X."/>
            <person name="Arthur T."/>
            <person name="Lagoudas G.K."/>
            <person name="Vatanen T."/>
            <person name="Fornelos N."/>
            <person name="Wilson R."/>
            <person name="Bertha M."/>
            <person name="Cohen M."/>
            <person name="Garber J."/>
            <person name="Khalili H."/>
            <person name="Gevers D."/>
            <person name="Ananthakrishnan A.N."/>
            <person name="Kugathasan S."/>
            <person name="Lander E.S."/>
            <person name="Blainey P."/>
            <person name="Vlamakis H."/>
            <person name="Xavier R.J."/>
            <person name="Huttenhower C."/>
        </authorList>
    </citation>
    <scope>NUCLEOTIDE SEQUENCE [LARGE SCALE GENOMIC DNA]</scope>
    <source>
        <strain evidence="11 12">RJX1124</strain>
    </source>
</reference>
<proteinExistence type="inferred from homology"/>
<dbReference type="GO" id="GO:0016987">
    <property type="term" value="F:sigma factor activity"/>
    <property type="evidence" value="ECO:0007669"/>
    <property type="project" value="UniProtKB-KW"/>
</dbReference>
<name>A0A2N5PC63_MEDGN</name>
<dbReference type="InterPro" id="IPR007046">
    <property type="entry name" value="RNA_pol_sigma_54_core-bd"/>
</dbReference>
<dbReference type="Gene3D" id="1.10.10.1330">
    <property type="entry name" value="RNA polymerase sigma-54 factor, core-binding domain"/>
    <property type="match status" value="1"/>
</dbReference>
<evidence type="ECO:0000259" key="9">
    <source>
        <dbReference type="Pfam" id="PF04552"/>
    </source>
</evidence>
<keyword evidence="6" id="KW-0731">Sigma factor</keyword>
<feature type="domain" description="RNA polymerase sigma factor 54 DNA-binding" evidence="9">
    <location>
        <begin position="290"/>
        <end position="447"/>
    </location>
</feature>
<evidence type="ECO:0000256" key="4">
    <source>
        <dbReference type="ARBA" id="ARBA00022695"/>
    </source>
</evidence>
<evidence type="ECO:0000313" key="11">
    <source>
        <dbReference type="EMBL" id="PLT72744.1"/>
    </source>
</evidence>
<evidence type="ECO:0000256" key="2">
    <source>
        <dbReference type="ARBA" id="ARBA00022478"/>
    </source>
</evidence>
<evidence type="ECO:0000256" key="3">
    <source>
        <dbReference type="ARBA" id="ARBA00022679"/>
    </source>
</evidence>
<evidence type="ECO:0000256" key="1">
    <source>
        <dbReference type="ARBA" id="ARBA00008798"/>
    </source>
</evidence>
<dbReference type="PROSITE" id="PS50044">
    <property type="entry name" value="SIGMA54_3"/>
    <property type="match status" value="1"/>
</dbReference>
<accession>A0A2N5PC63</accession>
<dbReference type="PANTHER" id="PTHR32248">
    <property type="entry name" value="RNA POLYMERASE SIGMA-54 FACTOR"/>
    <property type="match status" value="1"/>
</dbReference>
<dbReference type="Pfam" id="PF04552">
    <property type="entry name" value="Sigma54_DBD"/>
    <property type="match status" value="1"/>
</dbReference>
<keyword evidence="2" id="KW-0240">DNA-directed RNA polymerase</keyword>
<dbReference type="GO" id="GO:0016779">
    <property type="term" value="F:nucleotidyltransferase activity"/>
    <property type="evidence" value="ECO:0007669"/>
    <property type="project" value="UniProtKB-KW"/>
</dbReference>
<evidence type="ECO:0000259" key="10">
    <source>
        <dbReference type="Pfam" id="PF04963"/>
    </source>
</evidence>
<keyword evidence="5" id="KW-0805">Transcription regulation</keyword>